<dbReference type="AlphaFoldDB" id="A0A2P2Q0Q8"/>
<protein>
    <submittedName>
        <fullName evidence="2">Uncharacterized protein</fullName>
    </submittedName>
</protein>
<keyword evidence="1" id="KW-0472">Membrane</keyword>
<proteinExistence type="predicted"/>
<organism evidence="2">
    <name type="scientific">Rhizophora mucronata</name>
    <name type="common">Asiatic mangrove</name>
    <dbReference type="NCBI Taxonomy" id="61149"/>
    <lineage>
        <taxon>Eukaryota</taxon>
        <taxon>Viridiplantae</taxon>
        <taxon>Streptophyta</taxon>
        <taxon>Embryophyta</taxon>
        <taxon>Tracheophyta</taxon>
        <taxon>Spermatophyta</taxon>
        <taxon>Magnoliopsida</taxon>
        <taxon>eudicotyledons</taxon>
        <taxon>Gunneridae</taxon>
        <taxon>Pentapetalae</taxon>
        <taxon>rosids</taxon>
        <taxon>fabids</taxon>
        <taxon>Malpighiales</taxon>
        <taxon>Rhizophoraceae</taxon>
        <taxon>Rhizophora</taxon>
    </lineage>
</organism>
<sequence>MAPSTSTPYLLPQFHCNCAILLFDCLFLLLTVELGDKK</sequence>
<name>A0A2P2Q0Q8_RHIMU</name>
<accession>A0A2P2Q0Q8</accession>
<keyword evidence="1" id="KW-0812">Transmembrane</keyword>
<dbReference type="EMBL" id="GGEC01080058">
    <property type="protein sequence ID" value="MBX60542.1"/>
    <property type="molecule type" value="Transcribed_RNA"/>
</dbReference>
<evidence type="ECO:0000313" key="2">
    <source>
        <dbReference type="EMBL" id="MBX60542.1"/>
    </source>
</evidence>
<evidence type="ECO:0000256" key="1">
    <source>
        <dbReference type="SAM" id="Phobius"/>
    </source>
</evidence>
<reference evidence="2" key="1">
    <citation type="submission" date="2018-02" db="EMBL/GenBank/DDBJ databases">
        <title>Rhizophora mucronata_Transcriptome.</title>
        <authorList>
            <person name="Meera S.P."/>
            <person name="Sreeshan A."/>
            <person name="Augustine A."/>
        </authorList>
    </citation>
    <scope>NUCLEOTIDE SEQUENCE</scope>
    <source>
        <tissue evidence="2">Leaf</tissue>
    </source>
</reference>
<feature type="transmembrane region" description="Helical" evidence="1">
    <location>
        <begin position="12"/>
        <end position="32"/>
    </location>
</feature>
<keyword evidence="1" id="KW-1133">Transmembrane helix</keyword>